<name>A0AA96RE56_9BACL</name>
<dbReference type="PANTHER" id="PTHR21240:SF28">
    <property type="entry name" value="ISO-OROTATE DECARBOXYLASE (EUROFUNG)"/>
    <property type="match status" value="1"/>
</dbReference>
<dbReference type="Gene3D" id="3.20.20.140">
    <property type="entry name" value="Metal-dependent hydrolases"/>
    <property type="match status" value="1"/>
</dbReference>
<dbReference type="InterPro" id="IPR006680">
    <property type="entry name" value="Amidohydro-rel"/>
</dbReference>
<dbReference type="AlphaFoldDB" id="A0AA96RE56"/>
<keyword evidence="1" id="KW-0456">Lyase</keyword>
<evidence type="ECO:0000313" key="3">
    <source>
        <dbReference type="EMBL" id="WNQ10151.1"/>
    </source>
</evidence>
<dbReference type="GO" id="GO:0005737">
    <property type="term" value="C:cytoplasm"/>
    <property type="evidence" value="ECO:0007669"/>
    <property type="project" value="TreeGrafter"/>
</dbReference>
<feature type="domain" description="Amidohydrolase-related" evidence="2">
    <location>
        <begin position="41"/>
        <end position="352"/>
    </location>
</feature>
<keyword evidence="4" id="KW-1185">Reference proteome</keyword>
<proteinExistence type="predicted"/>
<evidence type="ECO:0000313" key="4">
    <source>
        <dbReference type="Proteomes" id="UP001305702"/>
    </source>
</evidence>
<dbReference type="GO" id="GO:0016787">
    <property type="term" value="F:hydrolase activity"/>
    <property type="evidence" value="ECO:0007669"/>
    <property type="project" value="InterPro"/>
</dbReference>
<dbReference type="EMBL" id="CP130318">
    <property type="protein sequence ID" value="WNQ10151.1"/>
    <property type="molecule type" value="Genomic_DNA"/>
</dbReference>
<dbReference type="InterPro" id="IPR032465">
    <property type="entry name" value="ACMSD"/>
</dbReference>
<evidence type="ECO:0000256" key="1">
    <source>
        <dbReference type="ARBA" id="ARBA00023239"/>
    </source>
</evidence>
<dbReference type="SUPFAM" id="SSF51556">
    <property type="entry name" value="Metallo-dependent hydrolases"/>
    <property type="match status" value="1"/>
</dbReference>
<dbReference type="RefSeq" id="WP_315603925.1">
    <property type="nucleotide sequence ID" value="NZ_CP130318.1"/>
</dbReference>
<dbReference type="InterPro" id="IPR032466">
    <property type="entry name" value="Metal_Hydrolase"/>
</dbReference>
<sequence length="365" mass="41020">MRADPFIVDADVHNTLGRLKDLVPYLPKVWHQQWLESGIGVHGQYYSPVGVLRQDAVPDSGGPAGSDPRFVLKHYMEPNAIDFAVLTGGGEQGLSLHADPDYATAVAAAFNDWLADTWLKASPKFKGSIQINHSDPAEAAKEIDRMARHPDMVQVVMGSGARMPYGNRFYHPIYEAAERNGLPVAIHPGTEGKGIAGAPTPSGYPTRYMEWHNILPANFMAHINSLVCEGVFEKYPKLKFVAIEGGISWLPHLMWRMNKNYKALRDTTPWLKRLPSEYILEHVRLTTQPIEEPDKPEHLVQIFEMMQAERIAMFSSDYPHWDFDNPKIVLNGLPREMRRRILGLNAAELYHLPQPEGKGATPVCE</sequence>
<evidence type="ECO:0000259" key="2">
    <source>
        <dbReference type="Pfam" id="PF04909"/>
    </source>
</evidence>
<dbReference type="GO" id="GO:0016831">
    <property type="term" value="F:carboxy-lyase activity"/>
    <property type="evidence" value="ECO:0007669"/>
    <property type="project" value="InterPro"/>
</dbReference>
<dbReference type="GO" id="GO:0019748">
    <property type="term" value="P:secondary metabolic process"/>
    <property type="evidence" value="ECO:0007669"/>
    <property type="project" value="TreeGrafter"/>
</dbReference>
<reference evidence="3 4" key="1">
    <citation type="submission" date="2022-02" db="EMBL/GenBank/DDBJ databases">
        <title>Paenibacillus sp. MBLB1776 Whole Genome Shotgun Sequencing.</title>
        <authorList>
            <person name="Hwang C.Y."/>
            <person name="Cho E.-S."/>
            <person name="Seo M.-J."/>
        </authorList>
    </citation>
    <scope>NUCLEOTIDE SEQUENCE [LARGE SCALE GENOMIC DNA]</scope>
    <source>
        <strain evidence="3 4">MBLB1776</strain>
    </source>
</reference>
<gene>
    <name evidence="3" type="ORF">MJA45_21370</name>
</gene>
<protein>
    <submittedName>
        <fullName evidence="3">Amidohydrolase family protein</fullName>
    </submittedName>
</protein>
<dbReference type="KEGG" id="paun:MJA45_21370"/>
<dbReference type="Proteomes" id="UP001305702">
    <property type="component" value="Chromosome"/>
</dbReference>
<organism evidence="3 4">
    <name type="scientific">Paenibacillus aurantius</name>
    <dbReference type="NCBI Taxonomy" id="2918900"/>
    <lineage>
        <taxon>Bacteria</taxon>
        <taxon>Bacillati</taxon>
        <taxon>Bacillota</taxon>
        <taxon>Bacilli</taxon>
        <taxon>Bacillales</taxon>
        <taxon>Paenibacillaceae</taxon>
        <taxon>Paenibacillus</taxon>
    </lineage>
</organism>
<dbReference type="PANTHER" id="PTHR21240">
    <property type="entry name" value="2-AMINO-3-CARBOXYLMUCONATE-6-SEMIALDEHYDE DECARBOXYLASE"/>
    <property type="match status" value="1"/>
</dbReference>
<accession>A0AA96RE56</accession>
<dbReference type="Pfam" id="PF04909">
    <property type="entry name" value="Amidohydro_2"/>
    <property type="match status" value="1"/>
</dbReference>